<sequence>MPRNSKSTVRSFHASTPTIFEKKNGFTNSAPVAAGSVGSVGPPSFGQVMKEGFAFGVGSSIARTMIDSAISRMSSQVESVVVPPVYVPPVIGITKEEIAQCKQRALSNKCDNLNDSTRQAWILCMKDTKFDDTLCDDKF</sequence>
<organism evidence="1">
    <name type="scientific">viral metagenome</name>
    <dbReference type="NCBI Taxonomy" id="1070528"/>
    <lineage>
        <taxon>unclassified sequences</taxon>
        <taxon>metagenomes</taxon>
        <taxon>organismal metagenomes</taxon>
    </lineage>
</organism>
<evidence type="ECO:0008006" key="2">
    <source>
        <dbReference type="Google" id="ProtNLM"/>
    </source>
</evidence>
<dbReference type="EMBL" id="MN740827">
    <property type="protein sequence ID" value="QHU13858.1"/>
    <property type="molecule type" value="Genomic_DNA"/>
</dbReference>
<name>A0A6C0KC36_9ZZZZ</name>
<dbReference type="AlphaFoldDB" id="A0A6C0KC36"/>
<protein>
    <recommendedName>
        <fullName evidence="2">CHCH domain-containing protein</fullName>
    </recommendedName>
</protein>
<accession>A0A6C0KC36</accession>
<proteinExistence type="predicted"/>
<reference evidence="1" key="1">
    <citation type="journal article" date="2020" name="Nature">
        <title>Giant virus diversity and host interactions through global metagenomics.</title>
        <authorList>
            <person name="Schulz F."/>
            <person name="Roux S."/>
            <person name="Paez-Espino D."/>
            <person name="Jungbluth S."/>
            <person name="Walsh D.A."/>
            <person name="Denef V.J."/>
            <person name="McMahon K.D."/>
            <person name="Konstantinidis K.T."/>
            <person name="Eloe-Fadrosh E.A."/>
            <person name="Kyrpides N.C."/>
            <person name="Woyke T."/>
        </authorList>
    </citation>
    <scope>NUCLEOTIDE SEQUENCE</scope>
    <source>
        <strain evidence="1">GVMAG-S-1101182-85</strain>
    </source>
</reference>
<evidence type="ECO:0000313" key="1">
    <source>
        <dbReference type="EMBL" id="QHU13858.1"/>
    </source>
</evidence>